<protein>
    <submittedName>
        <fullName evidence="3">Unannotated protein</fullName>
    </submittedName>
</protein>
<dbReference type="PANTHER" id="PTHR33169">
    <property type="entry name" value="PADR-FAMILY TRANSCRIPTIONAL REGULATOR"/>
    <property type="match status" value="1"/>
</dbReference>
<dbReference type="InterPro" id="IPR036390">
    <property type="entry name" value="WH_DNA-bd_sf"/>
</dbReference>
<name>A0A6J7J7G2_9ZZZZ</name>
<organism evidence="3">
    <name type="scientific">freshwater metagenome</name>
    <dbReference type="NCBI Taxonomy" id="449393"/>
    <lineage>
        <taxon>unclassified sequences</taxon>
        <taxon>metagenomes</taxon>
        <taxon>ecological metagenomes</taxon>
    </lineage>
</organism>
<evidence type="ECO:0000259" key="2">
    <source>
        <dbReference type="Pfam" id="PF03551"/>
    </source>
</evidence>
<dbReference type="AlphaFoldDB" id="A0A6J7J7G2"/>
<dbReference type="InterPro" id="IPR052509">
    <property type="entry name" value="Metal_resp_DNA-bind_regulator"/>
</dbReference>
<dbReference type="InterPro" id="IPR005149">
    <property type="entry name" value="Tscrpt_reg_PadR_N"/>
</dbReference>
<reference evidence="3" key="1">
    <citation type="submission" date="2020-05" db="EMBL/GenBank/DDBJ databases">
        <authorList>
            <person name="Chiriac C."/>
            <person name="Salcher M."/>
            <person name="Ghai R."/>
            <person name="Kavagutti S V."/>
        </authorList>
    </citation>
    <scope>NUCLEOTIDE SEQUENCE</scope>
</reference>
<proteinExistence type="predicted"/>
<accession>A0A6J7J7G2</accession>
<dbReference type="PANTHER" id="PTHR33169:SF26">
    <property type="entry name" value="CONSERVED PROTEIN"/>
    <property type="match status" value="1"/>
</dbReference>
<feature type="compositionally biased region" description="Polar residues" evidence="1">
    <location>
        <begin position="185"/>
        <end position="209"/>
    </location>
</feature>
<feature type="domain" description="Transcription regulator PadR N-terminal" evidence="2">
    <location>
        <begin position="12"/>
        <end position="94"/>
    </location>
</feature>
<dbReference type="EMBL" id="CAFBNE010000017">
    <property type="protein sequence ID" value="CAB4939020.1"/>
    <property type="molecule type" value="Genomic_DNA"/>
</dbReference>
<dbReference type="Gene3D" id="1.10.10.10">
    <property type="entry name" value="Winged helix-like DNA-binding domain superfamily/Winged helix DNA-binding domain"/>
    <property type="match status" value="1"/>
</dbReference>
<dbReference type="SUPFAM" id="SSF46785">
    <property type="entry name" value="Winged helix' DNA-binding domain"/>
    <property type="match status" value="1"/>
</dbReference>
<evidence type="ECO:0000313" key="3">
    <source>
        <dbReference type="EMBL" id="CAB4939020.1"/>
    </source>
</evidence>
<dbReference type="Pfam" id="PF03551">
    <property type="entry name" value="PadR"/>
    <property type="match status" value="1"/>
</dbReference>
<evidence type="ECO:0000256" key="1">
    <source>
        <dbReference type="SAM" id="MobiDB-lite"/>
    </source>
</evidence>
<dbReference type="InterPro" id="IPR036388">
    <property type="entry name" value="WH-like_DNA-bd_sf"/>
</dbReference>
<gene>
    <name evidence="3" type="ORF">UFOPK3772_00776</name>
</gene>
<sequence length="209" mass="23194">MARRADILEYAILGMLGDGPLHGYELRKRLAVVLGPFRPLSYGSLYPALHRISARGLITGAEVTAAIETSAPPLSAKRARVVYALTGDGKESFAAWVNETGPEAWDDEGFATHLAFFSRTEARARVRILHGRRSRLEERVALLRESMTRSRERVDAYTLQLQQHGLEGAEREVRWLSELIAAEESTANPPTSHESTATNSEPSQNKEIQ</sequence>
<feature type="region of interest" description="Disordered" evidence="1">
    <location>
        <begin position="180"/>
        <end position="209"/>
    </location>
</feature>